<reference evidence="1 2" key="1">
    <citation type="submission" date="2017-03" db="EMBL/GenBank/DDBJ databases">
        <authorList>
            <person name="Afonso C.L."/>
            <person name="Miller P.J."/>
            <person name="Scott M.A."/>
            <person name="Spackman E."/>
            <person name="Goraichik I."/>
            <person name="Dimitrov K.M."/>
            <person name="Suarez D.L."/>
            <person name="Swayne D.E."/>
        </authorList>
    </citation>
    <scope>NUCLEOTIDE SEQUENCE [LARGE SCALE GENOMIC DNA]</scope>
    <source>
        <strain evidence="1 2">CECT 7691</strain>
    </source>
</reference>
<dbReference type="Proteomes" id="UP000193200">
    <property type="component" value="Unassembled WGS sequence"/>
</dbReference>
<evidence type="ECO:0000313" key="1">
    <source>
        <dbReference type="EMBL" id="SLN77414.1"/>
    </source>
</evidence>
<gene>
    <name evidence="1" type="ORF">OCH7691_04406</name>
</gene>
<dbReference type="Pfam" id="PF10932">
    <property type="entry name" value="DUF2783"/>
    <property type="match status" value="1"/>
</dbReference>
<accession>A0A1Y5TZB0</accession>
<evidence type="ECO:0000313" key="2">
    <source>
        <dbReference type="Proteomes" id="UP000193200"/>
    </source>
</evidence>
<dbReference type="InterPro" id="IPR021233">
    <property type="entry name" value="DUF2783"/>
</dbReference>
<dbReference type="InParanoid" id="A0A1Y5TZB0"/>
<dbReference type="EMBL" id="FWFR01000007">
    <property type="protein sequence ID" value="SLN77414.1"/>
    <property type="molecule type" value="Genomic_DNA"/>
</dbReference>
<proteinExistence type="predicted"/>
<organism evidence="1 2">
    <name type="scientific">Oceanibacterium hippocampi</name>
    <dbReference type="NCBI Taxonomy" id="745714"/>
    <lineage>
        <taxon>Bacteria</taxon>
        <taxon>Pseudomonadati</taxon>
        <taxon>Pseudomonadota</taxon>
        <taxon>Alphaproteobacteria</taxon>
        <taxon>Sneathiellales</taxon>
        <taxon>Sneathiellaceae</taxon>
        <taxon>Oceanibacterium</taxon>
    </lineage>
</organism>
<name>A0A1Y5TZB0_9PROT</name>
<dbReference type="AlphaFoldDB" id="A0A1Y5TZB0"/>
<keyword evidence="2" id="KW-1185">Reference proteome</keyword>
<sequence length="71" mass="7502">MIMSSSALILDANLDDPDRFYAALVESCRDLPPEEALAFSARLILLLANHVGDHAILAEALRLAAAGEPAA</sequence>
<protein>
    <recommendedName>
        <fullName evidence="3">DUF2783 domain-containing protein</fullName>
    </recommendedName>
</protein>
<evidence type="ECO:0008006" key="3">
    <source>
        <dbReference type="Google" id="ProtNLM"/>
    </source>
</evidence>